<evidence type="ECO:0000259" key="1">
    <source>
        <dbReference type="Pfam" id="PF12776"/>
    </source>
</evidence>
<dbReference type="EMBL" id="VOIH02000012">
    <property type="protein sequence ID" value="KAF3432589.1"/>
    <property type="molecule type" value="Genomic_DNA"/>
</dbReference>
<evidence type="ECO:0000259" key="2">
    <source>
        <dbReference type="Pfam" id="PF24769"/>
    </source>
</evidence>
<sequence>MEKKILPILNAKFESQTTYKEYGSHMKWFRTRYTNYCQLMKNNSGFGWDPVTKKLTASNETWEEYFKSHPTHKSYCTNTLDYEDLKIAIGDGIAMGSHSIGLGDDTDARTFKVEDNRTSGLDDFEYDLLTETFIQSDAHDTLPQSPSLGLVEASGSHSDAINMLTQTITEFKQTIDSIDIRQPCCWDAIKENPNLDNHARFKALKLLNIRVKKMMFLKMTPEERSEWINFELEE</sequence>
<dbReference type="PANTHER" id="PTHR47864">
    <property type="entry name" value="TRANSMEMBRANE PROTEIN"/>
    <property type="match status" value="1"/>
</dbReference>
<dbReference type="InterPro" id="IPR055314">
    <property type="entry name" value="At2g29880-like"/>
</dbReference>
<keyword evidence="4" id="KW-1185">Reference proteome</keyword>
<accession>A0A8K0DR28</accession>
<dbReference type="Pfam" id="PF12776">
    <property type="entry name" value="Myb_DNA-bind_3"/>
    <property type="match status" value="1"/>
</dbReference>
<dbReference type="AlphaFoldDB" id="A0A8K0DR28"/>
<evidence type="ECO:0000313" key="3">
    <source>
        <dbReference type="EMBL" id="KAF3432589.1"/>
    </source>
</evidence>
<evidence type="ECO:0008006" key="5">
    <source>
        <dbReference type="Google" id="ProtNLM"/>
    </source>
</evidence>
<name>A0A8K0DR28_9ROSA</name>
<dbReference type="InterPro" id="IPR056253">
    <property type="entry name" value="At2g29880-like_C"/>
</dbReference>
<dbReference type="PANTHER" id="PTHR47864:SF2">
    <property type="entry name" value="MYB_SANT-LIKE DNA-BINDING DOMAIN PROTEIN"/>
    <property type="match status" value="1"/>
</dbReference>
<organism evidence="3 4">
    <name type="scientific">Rhamnella rubrinervis</name>
    <dbReference type="NCBI Taxonomy" id="2594499"/>
    <lineage>
        <taxon>Eukaryota</taxon>
        <taxon>Viridiplantae</taxon>
        <taxon>Streptophyta</taxon>
        <taxon>Embryophyta</taxon>
        <taxon>Tracheophyta</taxon>
        <taxon>Spermatophyta</taxon>
        <taxon>Magnoliopsida</taxon>
        <taxon>eudicotyledons</taxon>
        <taxon>Gunneridae</taxon>
        <taxon>Pentapetalae</taxon>
        <taxon>rosids</taxon>
        <taxon>fabids</taxon>
        <taxon>Rosales</taxon>
        <taxon>Rhamnaceae</taxon>
        <taxon>rhamnoid group</taxon>
        <taxon>Rhamneae</taxon>
        <taxon>Rhamnella</taxon>
    </lineage>
</organism>
<dbReference type="InterPro" id="IPR024752">
    <property type="entry name" value="Myb/SANT-like_dom"/>
</dbReference>
<feature type="domain" description="Myb/SANT-like" evidence="1">
    <location>
        <begin position="3"/>
        <end position="65"/>
    </location>
</feature>
<comment type="caution">
    <text evidence="3">The sequence shown here is derived from an EMBL/GenBank/DDBJ whole genome shotgun (WGS) entry which is preliminary data.</text>
</comment>
<dbReference type="Pfam" id="PF24769">
    <property type="entry name" value="At2g29880_C"/>
    <property type="match status" value="1"/>
</dbReference>
<dbReference type="OrthoDB" id="1165097at2759"/>
<proteinExistence type="predicted"/>
<feature type="domain" description="At2g29880-like C-terminal" evidence="2">
    <location>
        <begin position="185"/>
        <end position="230"/>
    </location>
</feature>
<protein>
    <recommendedName>
        <fullName evidence="5">Myb/SANT-like domain-containing protein</fullName>
    </recommendedName>
</protein>
<dbReference type="Proteomes" id="UP000796880">
    <property type="component" value="Unassembled WGS sequence"/>
</dbReference>
<gene>
    <name evidence="3" type="ORF">FNV43_RR27329</name>
</gene>
<reference evidence="3" key="1">
    <citation type="submission" date="2020-03" db="EMBL/GenBank/DDBJ databases">
        <title>A high-quality chromosome-level genome assembly of a woody plant with both climbing and erect habits, Rhamnella rubrinervis.</title>
        <authorList>
            <person name="Lu Z."/>
            <person name="Yang Y."/>
            <person name="Zhu X."/>
            <person name="Sun Y."/>
        </authorList>
    </citation>
    <scope>NUCLEOTIDE SEQUENCE</scope>
    <source>
        <strain evidence="3">BYM</strain>
        <tissue evidence="3">Leaf</tissue>
    </source>
</reference>
<evidence type="ECO:0000313" key="4">
    <source>
        <dbReference type="Proteomes" id="UP000796880"/>
    </source>
</evidence>